<accession>A0A6I6J5Z8</accession>
<dbReference type="PROSITE" id="PS50005">
    <property type="entry name" value="TPR"/>
    <property type="match status" value="2"/>
</dbReference>
<organism evidence="2 3">
    <name type="scientific">Roseovarius faecimaris</name>
    <dbReference type="NCBI Taxonomy" id="2494550"/>
    <lineage>
        <taxon>Bacteria</taxon>
        <taxon>Pseudomonadati</taxon>
        <taxon>Pseudomonadota</taxon>
        <taxon>Alphaproteobacteria</taxon>
        <taxon>Rhodobacterales</taxon>
        <taxon>Roseobacteraceae</taxon>
        <taxon>Roseovarius</taxon>
    </lineage>
</organism>
<protein>
    <submittedName>
        <fullName evidence="2">Tetratricopeptide repeat protein</fullName>
    </submittedName>
</protein>
<dbReference type="Proteomes" id="UP000428330">
    <property type="component" value="Chromosome"/>
</dbReference>
<gene>
    <name evidence="2" type="ORF">EI983_18785</name>
</gene>
<evidence type="ECO:0000313" key="2">
    <source>
        <dbReference type="EMBL" id="QGY00199.1"/>
    </source>
</evidence>
<evidence type="ECO:0000256" key="1">
    <source>
        <dbReference type="PROSITE-ProRule" id="PRU00339"/>
    </source>
</evidence>
<dbReference type="Pfam" id="PF13181">
    <property type="entry name" value="TPR_8"/>
    <property type="match status" value="1"/>
</dbReference>
<dbReference type="InterPro" id="IPR019734">
    <property type="entry name" value="TPR_rpt"/>
</dbReference>
<dbReference type="SMART" id="SM00028">
    <property type="entry name" value="TPR"/>
    <property type="match status" value="3"/>
</dbReference>
<name>A0A6I6J5Z8_9RHOB</name>
<dbReference type="KEGG" id="rom:EI983_18785"/>
<dbReference type="Gene3D" id="1.25.40.10">
    <property type="entry name" value="Tetratricopeptide repeat domain"/>
    <property type="match status" value="2"/>
</dbReference>
<feature type="repeat" description="TPR" evidence="1">
    <location>
        <begin position="42"/>
        <end position="75"/>
    </location>
</feature>
<feature type="repeat" description="TPR" evidence="1">
    <location>
        <begin position="110"/>
        <end position="143"/>
    </location>
</feature>
<keyword evidence="3" id="KW-1185">Reference proteome</keyword>
<dbReference type="RefSeq" id="WP_157708879.1">
    <property type="nucleotide sequence ID" value="NZ_CP034348.1"/>
</dbReference>
<sequence>MGPMRVVLGFILVTALASCETSPFSDVFSATQDTSNRSYYQDEDPLVAAKIQFREGNYGRAYKLFDKAIDVTPEDPAAWLGFAAASDMLNRFDKADVAYRKLKPIIGNRIEFHNNYGYSLLLRGDLRGARKHFIKAYEIDPSNERAANNLEMLRNSINYVKRSPGDLQGI</sequence>
<dbReference type="SUPFAM" id="SSF48452">
    <property type="entry name" value="TPR-like"/>
    <property type="match status" value="1"/>
</dbReference>
<reference evidence="3" key="1">
    <citation type="submission" date="2018-12" db="EMBL/GenBank/DDBJ databases">
        <title>Complete genome sequence of Roseovarius sp. MME-070.</title>
        <authorList>
            <person name="Nam Y.-D."/>
            <person name="Kang J."/>
            <person name="Chung W.-H."/>
            <person name="Park Y.S."/>
        </authorList>
    </citation>
    <scope>NUCLEOTIDE SEQUENCE [LARGE SCALE GENOMIC DNA]</scope>
    <source>
        <strain evidence="3">MME-070</strain>
    </source>
</reference>
<evidence type="ECO:0000313" key="3">
    <source>
        <dbReference type="Proteomes" id="UP000428330"/>
    </source>
</evidence>
<dbReference type="PROSITE" id="PS51257">
    <property type="entry name" value="PROKAR_LIPOPROTEIN"/>
    <property type="match status" value="1"/>
</dbReference>
<dbReference type="OrthoDB" id="8445347at2"/>
<keyword evidence="1" id="KW-0802">TPR repeat</keyword>
<dbReference type="AlphaFoldDB" id="A0A6I6J5Z8"/>
<dbReference type="Pfam" id="PF14559">
    <property type="entry name" value="TPR_19"/>
    <property type="match status" value="1"/>
</dbReference>
<dbReference type="EMBL" id="CP034348">
    <property type="protein sequence ID" value="QGY00199.1"/>
    <property type="molecule type" value="Genomic_DNA"/>
</dbReference>
<proteinExistence type="predicted"/>
<dbReference type="InterPro" id="IPR011990">
    <property type="entry name" value="TPR-like_helical_dom_sf"/>
</dbReference>